<name>A0A4V2URN9_9FIRM</name>
<evidence type="ECO:0000256" key="8">
    <source>
        <dbReference type="ARBA" id="ARBA00023231"/>
    </source>
</evidence>
<dbReference type="InterPro" id="IPR000318">
    <property type="entry name" value="Nase_comp1_CS"/>
</dbReference>
<proteinExistence type="inferred from homology"/>
<dbReference type="NCBIfam" id="TIGR01862">
    <property type="entry name" value="N2-ase-Ialpha"/>
    <property type="match status" value="1"/>
</dbReference>
<evidence type="ECO:0000259" key="12">
    <source>
        <dbReference type="Pfam" id="PF00148"/>
    </source>
</evidence>
<evidence type="ECO:0000256" key="6">
    <source>
        <dbReference type="ARBA" id="ARBA00023004"/>
    </source>
</evidence>
<dbReference type="PANTHER" id="PTHR43457">
    <property type="entry name" value="NITROGENASE MOLYBDENUM-IRON PROTEIN ALPHA CHAIN"/>
    <property type="match status" value="1"/>
</dbReference>
<protein>
    <recommendedName>
        <fullName evidence="11">Nitrogenase protein alpha chain</fullName>
        <ecNumber evidence="11">1.18.6.1</ecNumber>
    </recommendedName>
</protein>
<accession>A0A4V2URN9</accession>
<dbReference type="SUPFAM" id="SSF53807">
    <property type="entry name" value="Helical backbone' metal receptor"/>
    <property type="match status" value="1"/>
</dbReference>
<evidence type="ECO:0000256" key="7">
    <source>
        <dbReference type="ARBA" id="ARBA00023014"/>
    </source>
</evidence>
<keyword evidence="2 11" id="KW-0479">Metal-binding</keyword>
<evidence type="ECO:0000256" key="3">
    <source>
        <dbReference type="ARBA" id="ARBA00022741"/>
    </source>
</evidence>
<evidence type="ECO:0000256" key="9">
    <source>
        <dbReference type="ARBA" id="ARBA00047967"/>
    </source>
</evidence>
<evidence type="ECO:0000256" key="1">
    <source>
        <dbReference type="ARBA" id="ARBA00001919"/>
    </source>
</evidence>
<comment type="catalytic activity">
    <reaction evidence="9 11">
        <text>N2 + 8 reduced [2Fe-2S]-[ferredoxin] + 16 ATP + 16 H2O = H2 + 8 oxidized [2Fe-2S]-[ferredoxin] + 2 NH4(+) + 16 ADP + 16 phosphate + 6 H(+)</text>
        <dbReference type="Rhea" id="RHEA:21448"/>
        <dbReference type="Rhea" id="RHEA-COMP:10000"/>
        <dbReference type="Rhea" id="RHEA-COMP:10001"/>
        <dbReference type="ChEBI" id="CHEBI:15377"/>
        <dbReference type="ChEBI" id="CHEBI:15378"/>
        <dbReference type="ChEBI" id="CHEBI:17997"/>
        <dbReference type="ChEBI" id="CHEBI:18276"/>
        <dbReference type="ChEBI" id="CHEBI:28938"/>
        <dbReference type="ChEBI" id="CHEBI:30616"/>
        <dbReference type="ChEBI" id="CHEBI:33737"/>
        <dbReference type="ChEBI" id="CHEBI:33738"/>
        <dbReference type="ChEBI" id="CHEBI:43474"/>
        <dbReference type="ChEBI" id="CHEBI:456216"/>
        <dbReference type="EC" id="1.18.6.1"/>
    </reaction>
</comment>
<evidence type="ECO:0000313" key="13">
    <source>
        <dbReference type="EMBL" id="TCS78202.1"/>
    </source>
</evidence>
<dbReference type="GO" id="GO:0051536">
    <property type="term" value="F:iron-sulfur cluster binding"/>
    <property type="evidence" value="ECO:0007669"/>
    <property type="project" value="UniProtKB-KW"/>
</dbReference>
<comment type="similarity">
    <text evidence="10">Belongs to the NifD/NifK/NifE/NifN family.</text>
</comment>
<dbReference type="InterPro" id="IPR010143">
    <property type="entry name" value="Nase_comp1_asu"/>
</dbReference>
<dbReference type="Proteomes" id="UP000295188">
    <property type="component" value="Unassembled WGS sequence"/>
</dbReference>
<dbReference type="OrthoDB" id="9767044at2"/>
<comment type="caution">
    <text evidence="13">The sequence shown here is derived from an EMBL/GenBank/DDBJ whole genome shotgun (WGS) entry which is preliminary data.</text>
</comment>
<keyword evidence="6 11" id="KW-0408">Iron</keyword>
<organism evidence="13 14">
    <name type="scientific">Pectinatus cerevisiiphilus</name>
    <dbReference type="NCBI Taxonomy" id="86956"/>
    <lineage>
        <taxon>Bacteria</taxon>
        <taxon>Bacillati</taxon>
        <taxon>Bacillota</taxon>
        <taxon>Negativicutes</taxon>
        <taxon>Selenomonadales</taxon>
        <taxon>Selenomonadaceae</taxon>
        <taxon>Pectinatus</taxon>
    </lineage>
</organism>
<dbReference type="InterPro" id="IPR000510">
    <property type="entry name" value="Nase/OxRdtase_comp1"/>
</dbReference>
<dbReference type="Gene3D" id="3.40.50.1980">
    <property type="entry name" value="Nitrogenase molybdenum iron protein domain"/>
    <property type="match status" value="2"/>
</dbReference>
<dbReference type="EC" id="1.18.6.1" evidence="11"/>
<dbReference type="AlphaFoldDB" id="A0A4V2URN9"/>
<sequence>MDAREVILDKYSGRVFKNRKDHIVELDEAGVPKEIAANSRSVPGMMINRGCCYAGCKGVVLGPLRDTVVITHGPIGCGYYTWGTRRNKADSPDGRNFVQYCFSTDMQETDIVFGGMKKLRQAIREAVEIFHPKAVMICSTCPIGLIGDDINAVATESEKLYGITCVAYSCEGYKGVSQSAGHHIANNGLMRRVIGSAKDKIPERGLRINILGEYNIGGDGWEEERILKKIGYEIVAVFTGDGSYEALTHAHTADLNLVQCHRSINYIAEMMKTKYNIDWLKVNFVGIDETIRTLREIADYFGNEEIKQRTEEVIAEELADIAEDRKFYRQKLEGKTAGVFVGGSRSHHYQNVLKDFGMKTVIAGYEFAHRDDYEGREVIPNIKLDADSKNIEQLTVHPDEQFYHVALDKERFDELRKENVELEYYKGMFKDMGDGTIVVDDFNHYETEKVLDIFKPDIFYSGIKDKYMIEKKGFPSNQLHSYDYSGPYAGFKGAIVFARNTYLSIYAPAWKMLTPPWRTQPTLEGTMGDENYA</sequence>
<comment type="cofactor">
    <cofactor evidence="1">
        <name>[8Fe-7S] cluster</name>
        <dbReference type="ChEBI" id="CHEBI:21143"/>
    </cofactor>
</comment>
<keyword evidence="3" id="KW-0547">Nucleotide-binding</keyword>
<keyword evidence="14" id="KW-1185">Reference proteome</keyword>
<feature type="domain" description="Nitrogenase/oxidoreductase component 1" evidence="12">
    <location>
        <begin position="51"/>
        <end position="502"/>
    </location>
</feature>
<dbReference type="GO" id="GO:0046872">
    <property type="term" value="F:metal ion binding"/>
    <property type="evidence" value="ECO:0007669"/>
    <property type="project" value="UniProtKB-KW"/>
</dbReference>
<evidence type="ECO:0000256" key="11">
    <source>
        <dbReference type="RuleBase" id="RU004022"/>
    </source>
</evidence>
<dbReference type="Pfam" id="PF00148">
    <property type="entry name" value="Oxidored_nitro"/>
    <property type="match status" value="1"/>
</dbReference>
<dbReference type="GO" id="GO:0005524">
    <property type="term" value="F:ATP binding"/>
    <property type="evidence" value="ECO:0007669"/>
    <property type="project" value="UniProtKB-KW"/>
</dbReference>
<dbReference type="RefSeq" id="WP_132550261.1">
    <property type="nucleotide sequence ID" value="NZ_SMAA01000011.1"/>
</dbReference>
<evidence type="ECO:0000256" key="2">
    <source>
        <dbReference type="ARBA" id="ARBA00022723"/>
    </source>
</evidence>
<dbReference type="GO" id="GO:0016163">
    <property type="term" value="F:nitrogenase activity"/>
    <property type="evidence" value="ECO:0007669"/>
    <property type="project" value="UniProtKB-EC"/>
</dbReference>
<dbReference type="PANTHER" id="PTHR43457:SF1">
    <property type="entry name" value="NITROGENASE MOLYBDENUM-IRON PROTEIN ALPHA CHAIN"/>
    <property type="match status" value="1"/>
</dbReference>
<keyword evidence="7" id="KW-0411">Iron-sulfur</keyword>
<reference evidence="13 14" key="1">
    <citation type="submission" date="2019-03" db="EMBL/GenBank/DDBJ databases">
        <title>Genomic Encyclopedia of Type Strains, Phase IV (KMG-IV): sequencing the most valuable type-strain genomes for metagenomic binning, comparative biology and taxonomic classification.</title>
        <authorList>
            <person name="Goeker M."/>
        </authorList>
    </citation>
    <scope>NUCLEOTIDE SEQUENCE [LARGE SCALE GENOMIC DNA]</scope>
    <source>
        <strain evidence="13 14">DSM 20467</strain>
    </source>
</reference>
<keyword evidence="4" id="KW-0067">ATP-binding</keyword>
<keyword evidence="5 11" id="KW-0560">Oxidoreductase</keyword>
<dbReference type="PROSITE" id="PS00699">
    <property type="entry name" value="NITROGENASE_1_1"/>
    <property type="match status" value="1"/>
</dbReference>
<dbReference type="PROSITE" id="PS00090">
    <property type="entry name" value="NITROGENASE_1_2"/>
    <property type="match status" value="1"/>
</dbReference>
<evidence type="ECO:0000256" key="4">
    <source>
        <dbReference type="ARBA" id="ARBA00022840"/>
    </source>
</evidence>
<gene>
    <name evidence="13" type="ORF">EDC37_11167</name>
</gene>
<dbReference type="EMBL" id="SMAA01000011">
    <property type="protein sequence ID" value="TCS78202.1"/>
    <property type="molecule type" value="Genomic_DNA"/>
</dbReference>
<dbReference type="Gene3D" id="3.40.50.12380">
    <property type="entry name" value="Nitrogenase MoFe cofactor biosynthesis protein NifE, C-terminal"/>
    <property type="match status" value="1"/>
</dbReference>
<evidence type="ECO:0000313" key="14">
    <source>
        <dbReference type="Proteomes" id="UP000295188"/>
    </source>
</evidence>
<keyword evidence="8 10" id="KW-0535">Nitrogen fixation</keyword>
<evidence type="ECO:0000256" key="5">
    <source>
        <dbReference type="ARBA" id="ARBA00023002"/>
    </source>
</evidence>
<evidence type="ECO:0000256" key="10">
    <source>
        <dbReference type="RuleBase" id="RU004021"/>
    </source>
</evidence>